<dbReference type="InterPro" id="IPR043502">
    <property type="entry name" value="DNA/RNA_pol_sf"/>
</dbReference>
<comment type="similarity">
    <text evidence="3">Belongs to the DNA polymerase type-Y family.</text>
</comment>
<proteinExistence type="inferred from homology"/>
<dbReference type="Pfam" id="PF14377">
    <property type="entry name" value="UBM"/>
    <property type="match status" value="3"/>
</dbReference>
<dbReference type="Pfam" id="PF16589">
    <property type="entry name" value="BRCT_2"/>
    <property type="match status" value="1"/>
</dbReference>
<dbReference type="InterPro" id="IPR001126">
    <property type="entry name" value="UmuC"/>
</dbReference>
<dbReference type="PANTHER" id="PTHR45990:SF1">
    <property type="entry name" value="DNA REPAIR PROTEIN REV1"/>
    <property type="match status" value="1"/>
</dbReference>
<dbReference type="SUPFAM" id="SSF100879">
    <property type="entry name" value="Lesion bypass DNA polymerase (Y-family), little finger domain"/>
    <property type="match status" value="1"/>
</dbReference>
<dbReference type="InterPro" id="IPR025527">
    <property type="entry name" value="HUWE1/Rev1_UBM"/>
</dbReference>
<keyword evidence="11" id="KW-0238">DNA-binding</keyword>
<dbReference type="OrthoDB" id="427711at2759"/>
<dbReference type="Gene3D" id="3.40.50.10190">
    <property type="entry name" value="BRCT domain"/>
    <property type="match status" value="1"/>
</dbReference>
<dbReference type="InterPro" id="IPR043128">
    <property type="entry name" value="Rev_trsase/Diguanyl_cyclase"/>
</dbReference>
<evidence type="ECO:0000259" key="19">
    <source>
        <dbReference type="PROSITE" id="PS50172"/>
    </source>
</evidence>
<keyword evidence="12" id="KW-0496">Mitochondrion</keyword>
<dbReference type="PROSITE" id="PS50172">
    <property type="entry name" value="BRCT"/>
    <property type="match status" value="1"/>
</dbReference>
<dbReference type="CDD" id="cd17719">
    <property type="entry name" value="BRCT_Rev1"/>
    <property type="match status" value="1"/>
</dbReference>
<dbReference type="InterPro" id="IPR036775">
    <property type="entry name" value="DNA_pol_Y-fam_lit_finger_sf"/>
</dbReference>
<evidence type="ECO:0000259" key="20">
    <source>
        <dbReference type="PROSITE" id="PS50173"/>
    </source>
</evidence>
<evidence type="ECO:0000256" key="5">
    <source>
        <dbReference type="ARBA" id="ARBA00022634"/>
    </source>
</evidence>
<feature type="domain" description="UmuC" evidence="20">
    <location>
        <begin position="276"/>
        <end position="394"/>
    </location>
</feature>
<comment type="caution">
    <text evidence="21">The sequence shown here is derived from an EMBL/GenBank/DDBJ whole genome shotgun (WGS) entry which is preliminary data.</text>
</comment>
<protein>
    <recommendedName>
        <fullName evidence="4">DNA repair protein REV1</fullName>
    </recommendedName>
    <alternativeName>
        <fullName evidence="16">Reversionless protein 1</fullName>
    </alternativeName>
</protein>
<dbReference type="Gene3D" id="1.10.150.20">
    <property type="entry name" value="5' to 3' exonuclease, C-terminal subdomain"/>
    <property type="match status" value="1"/>
</dbReference>
<evidence type="ECO:0000256" key="6">
    <source>
        <dbReference type="ARBA" id="ARBA00022679"/>
    </source>
</evidence>
<dbReference type="GO" id="GO:0070987">
    <property type="term" value="P:error-free translesion synthesis"/>
    <property type="evidence" value="ECO:0007669"/>
    <property type="project" value="UniProtKB-ARBA"/>
</dbReference>
<gene>
    <name evidence="21" type="ORF">TASIC1_0009042700</name>
</gene>
<evidence type="ECO:0000256" key="17">
    <source>
        <dbReference type="PIRSR" id="PIRSR036573-2"/>
    </source>
</evidence>
<keyword evidence="13" id="KW-0234">DNA repair</keyword>
<dbReference type="PANTHER" id="PTHR45990">
    <property type="entry name" value="DNA REPAIR PROTEIN REV1"/>
    <property type="match status" value="1"/>
</dbReference>
<evidence type="ECO:0000256" key="1">
    <source>
        <dbReference type="ARBA" id="ARBA00004123"/>
    </source>
</evidence>
<dbReference type="GO" id="GO:0003684">
    <property type="term" value="F:damaged DNA binding"/>
    <property type="evidence" value="ECO:0007669"/>
    <property type="project" value="InterPro"/>
</dbReference>
<dbReference type="InterPro" id="IPR017961">
    <property type="entry name" value="DNA_pol_Y-fam_little_finger"/>
</dbReference>
<organism evidence="21 22">
    <name type="scientific">Trichoderma asperellum</name>
    <name type="common">Filamentous fungus</name>
    <dbReference type="NCBI Taxonomy" id="101201"/>
    <lineage>
        <taxon>Eukaryota</taxon>
        <taxon>Fungi</taxon>
        <taxon>Dikarya</taxon>
        <taxon>Ascomycota</taxon>
        <taxon>Pezizomycotina</taxon>
        <taxon>Sordariomycetes</taxon>
        <taxon>Hypocreomycetidae</taxon>
        <taxon>Hypocreales</taxon>
        <taxon>Hypocreaceae</taxon>
        <taxon>Trichoderma</taxon>
    </lineage>
</organism>
<dbReference type="InterPro" id="IPR053848">
    <property type="entry name" value="IMS_HHH_1"/>
</dbReference>
<evidence type="ECO:0000256" key="7">
    <source>
        <dbReference type="ARBA" id="ARBA00022695"/>
    </source>
</evidence>
<keyword evidence="9" id="KW-0227">DNA damage</keyword>
<dbReference type="GO" id="GO:0017125">
    <property type="term" value="F:deoxycytidyl transferase activity"/>
    <property type="evidence" value="ECO:0007669"/>
    <property type="project" value="TreeGrafter"/>
</dbReference>
<dbReference type="Gene3D" id="3.30.70.270">
    <property type="match status" value="1"/>
</dbReference>
<feature type="compositionally biased region" description="Polar residues" evidence="18">
    <location>
        <begin position="705"/>
        <end position="716"/>
    </location>
</feature>
<evidence type="ECO:0000256" key="10">
    <source>
        <dbReference type="ARBA" id="ARBA00022842"/>
    </source>
</evidence>
<evidence type="ECO:0000256" key="16">
    <source>
        <dbReference type="ARBA" id="ARBA00081902"/>
    </source>
</evidence>
<evidence type="ECO:0000256" key="9">
    <source>
        <dbReference type="ARBA" id="ARBA00022763"/>
    </source>
</evidence>
<feature type="binding site" evidence="17">
    <location>
        <position position="296"/>
    </location>
    <ligand>
        <name>Mg(2+)</name>
        <dbReference type="ChEBI" id="CHEBI:18420"/>
        <label>1</label>
    </ligand>
</feature>
<feature type="region of interest" description="Disordered" evidence="18">
    <location>
        <begin position="195"/>
        <end position="219"/>
    </location>
</feature>
<evidence type="ECO:0000256" key="2">
    <source>
        <dbReference type="ARBA" id="ARBA00004173"/>
    </source>
</evidence>
<evidence type="ECO:0000256" key="11">
    <source>
        <dbReference type="ARBA" id="ARBA00023125"/>
    </source>
</evidence>
<keyword evidence="7" id="KW-0548">Nucleotidyltransferase</keyword>
<keyword evidence="14" id="KW-0539">Nucleus</keyword>
<dbReference type="GO" id="GO:0042276">
    <property type="term" value="P:error-prone translesion synthesis"/>
    <property type="evidence" value="ECO:0007669"/>
    <property type="project" value="InterPro"/>
</dbReference>
<dbReference type="SUPFAM" id="SSF56672">
    <property type="entry name" value="DNA/RNA polymerases"/>
    <property type="match status" value="1"/>
</dbReference>
<dbReference type="Pfam" id="PF21999">
    <property type="entry name" value="IMS_HHH_1"/>
    <property type="match status" value="1"/>
</dbReference>
<evidence type="ECO:0000256" key="14">
    <source>
        <dbReference type="ARBA" id="ARBA00023242"/>
    </source>
</evidence>
<dbReference type="InterPro" id="IPR036420">
    <property type="entry name" value="BRCT_dom_sf"/>
</dbReference>
<name>A0A6V8R0K0_TRIAP</name>
<dbReference type="SMART" id="SM00292">
    <property type="entry name" value="BRCT"/>
    <property type="match status" value="1"/>
</dbReference>
<evidence type="ECO:0000313" key="22">
    <source>
        <dbReference type="Proteomes" id="UP000517252"/>
    </source>
</evidence>
<dbReference type="Pfam" id="PF11799">
    <property type="entry name" value="IMS_C"/>
    <property type="match status" value="1"/>
</dbReference>
<dbReference type="FunFam" id="3.40.50.10190:FF:000011">
    <property type="entry name" value="DNA repair protein REV1"/>
    <property type="match status" value="1"/>
</dbReference>
<dbReference type="InterPro" id="IPR012112">
    <property type="entry name" value="REV1"/>
</dbReference>
<evidence type="ECO:0000256" key="15">
    <source>
        <dbReference type="ARBA" id="ARBA00058985"/>
    </source>
</evidence>
<dbReference type="AlphaFoldDB" id="A0A6V8R0K0"/>
<feature type="binding site" evidence="17">
    <location>
        <position position="295"/>
    </location>
    <ligand>
        <name>Mg(2+)</name>
        <dbReference type="ChEBI" id="CHEBI:18420"/>
        <label>1</label>
    </ligand>
</feature>
<dbReference type="Gene3D" id="6.10.250.1630">
    <property type="match status" value="1"/>
</dbReference>
<dbReference type="Proteomes" id="UP000517252">
    <property type="component" value="Unassembled WGS sequence"/>
</dbReference>
<keyword evidence="8 17" id="KW-0479">Metal-binding</keyword>
<dbReference type="GO" id="GO:0005634">
    <property type="term" value="C:nucleus"/>
    <property type="evidence" value="ECO:0007669"/>
    <property type="project" value="UniProtKB-SubCell"/>
</dbReference>
<evidence type="ECO:0000256" key="3">
    <source>
        <dbReference type="ARBA" id="ARBA00010945"/>
    </source>
</evidence>
<comment type="cofactor">
    <cofactor evidence="17">
        <name>Mg(2+)</name>
        <dbReference type="ChEBI" id="CHEBI:18420"/>
    </cofactor>
    <text evidence="17">Binds 2 magnesium ions.</text>
</comment>
<dbReference type="Pfam" id="PF00817">
    <property type="entry name" value="IMS"/>
    <property type="match status" value="1"/>
</dbReference>
<comment type="subcellular location">
    <subcellularLocation>
        <location evidence="2">Mitochondrion</location>
    </subcellularLocation>
    <subcellularLocation>
        <location evidence="1">Nucleus</location>
    </subcellularLocation>
</comment>
<feature type="compositionally biased region" description="Acidic residues" evidence="18">
    <location>
        <begin position="751"/>
        <end position="771"/>
    </location>
</feature>
<evidence type="ECO:0000256" key="18">
    <source>
        <dbReference type="SAM" id="MobiDB-lite"/>
    </source>
</evidence>
<feature type="domain" description="BRCT" evidence="19">
    <location>
        <begin position="60"/>
        <end position="148"/>
    </location>
</feature>
<dbReference type="FunFam" id="3.30.1490.100:FF:000001">
    <property type="entry name" value="DNA repair protein REV1"/>
    <property type="match status" value="1"/>
</dbReference>
<evidence type="ECO:0000256" key="12">
    <source>
        <dbReference type="ARBA" id="ARBA00023128"/>
    </source>
</evidence>
<dbReference type="Gene3D" id="3.30.1490.100">
    <property type="entry name" value="DNA polymerase, Y-family, little finger domain"/>
    <property type="match status" value="1"/>
</dbReference>
<accession>A0A6V8R0K0</accession>
<reference evidence="21 22" key="1">
    <citation type="submission" date="2020-07" db="EMBL/GenBank/DDBJ databases">
        <title>Trichoderma asperellum IC-1 whole genome shotgun sequence.</title>
        <authorList>
            <person name="Kanamasa S."/>
            <person name="Takahashi H."/>
        </authorList>
    </citation>
    <scope>NUCLEOTIDE SEQUENCE [LARGE SCALE GENOMIC DNA]</scope>
    <source>
        <strain evidence="21 22">IC-1</strain>
    </source>
</reference>
<evidence type="ECO:0000256" key="13">
    <source>
        <dbReference type="ARBA" id="ARBA00023204"/>
    </source>
</evidence>
<dbReference type="SUPFAM" id="SSF52113">
    <property type="entry name" value="BRCT domain"/>
    <property type="match status" value="1"/>
</dbReference>
<sequence>MNGPLEKNSSSVRKRIENHVFEDEEGDEYEGSEFNGFGDYFRRKKIKLQNLDAEIRASSNKPPIFKGIVAHVNGYTQPPLHVLHHDIVQHGGGFLQYLDSKTMATHIITANLTLKKAAEFSRYRIVKPAWIVDSIKAGKLLPWTDYRVITESPSQKVLMFGSSGGLTQTSPSPIKAESQSQLTSQLLDKSVLPSRRQAERSDDILPNASGLVASKPGDDMDYSANATDNSESKVELEAQLAPSSLNLEGQFKVIDATISVRKGVVKPEEDETTWLEKFYGAIISVGGIVQSVSVDEALVDATDIVLKAAESHGLGVEEGSLWKEQQKADEIALSLRNQIKEETGCAVSVGIGANILQAKVALRKAKPAGQFHLKPDQVLDIIGDLKVEQLPGVAYSIGGKLEDLGVKLVKDLRDVPKDRLVSLLGPKTSDKLHDYARGIDRSEVGEQPPRKSVSAEVNWGIRFISQAEAEEFVYNLCKELEKRLVNEHVKGKNLTMKIMRRALDAPLDPTKHLGHGKCDSFNKSASFGVATHDYQTIGKEAVSILRSFRFSPGDLRGIGVQMTKLEPIKVNPLAIEGSQRKIAFAPFVEPSPLQKQSRADLPDGMEGTQFLLPSSADPAVLAELPGDIRTKLMAQRPKAVAAESNIEARKSRSNSPMLADLLSSQVDLEVFDALPEDMKAEVLALYGRKPTEPPQPRPSPRKSEMTQSRRPTTPTKASGVRGLFSKAQRQRDAQEGMIQTNFRPPVLVEDAQPEEIEELDPEFLAELPEDD</sequence>
<dbReference type="PIRSF" id="PIRSF036573">
    <property type="entry name" value="REV1"/>
    <property type="match status" value="1"/>
</dbReference>
<dbReference type="GO" id="GO:0005739">
    <property type="term" value="C:mitochondrion"/>
    <property type="evidence" value="ECO:0007669"/>
    <property type="project" value="UniProtKB-SubCell"/>
</dbReference>
<dbReference type="GO" id="GO:0003887">
    <property type="term" value="F:DNA-directed DNA polymerase activity"/>
    <property type="evidence" value="ECO:0007669"/>
    <property type="project" value="InterPro"/>
</dbReference>
<evidence type="ECO:0000256" key="8">
    <source>
        <dbReference type="ARBA" id="ARBA00022723"/>
    </source>
</evidence>
<evidence type="ECO:0000313" key="21">
    <source>
        <dbReference type="EMBL" id="GFP58090.1"/>
    </source>
</evidence>
<dbReference type="GO" id="GO:0006281">
    <property type="term" value="P:DNA repair"/>
    <property type="evidence" value="ECO:0007669"/>
    <property type="project" value="UniProtKB-KW"/>
</dbReference>
<dbReference type="EMBL" id="BLZH01000009">
    <property type="protein sequence ID" value="GFP58090.1"/>
    <property type="molecule type" value="Genomic_DNA"/>
</dbReference>
<keyword evidence="5" id="KW-0237">DNA synthesis</keyword>
<dbReference type="PROSITE" id="PS50173">
    <property type="entry name" value="UMUC"/>
    <property type="match status" value="1"/>
</dbReference>
<dbReference type="GO" id="GO:0046872">
    <property type="term" value="F:metal ion binding"/>
    <property type="evidence" value="ECO:0007669"/>
    <property type="project" value="UniProtKB-KW"/>
</dbReference>
<keyword evidence="6" id="KW-0808">Transferase</keyword>
<comment type="function">
    <text evidence="15">Deoxycytidyl transferase involved in DNA repair. Transfers a dCMP residue from dCTP to the 3'-end of a DNA primer in a template-dependent reaction. May assist in the first step in the bypass of abasic lesions by the insertion of a nucleotide opposite the lesion. Required for normal induction of mutations by physical and chemical agents. Involved in mitochondrial DNA mutagenesis.</text>
</comment>
<evidence type="ECO:0000256" key="4">
    <source>
        <dbReference type="ARBA" id="ARBA00020399"/>
    </source>
</evidence>
<feature type="region of interest" description="Disordered" evidence="18">
    <location>
        <begin position="686"/>
        <end position="771"/>
    </location>
</feature>
<dbReference type="InterPro" id="IPR001357">
    <property type="entry name" value="BRCT_dom"/>
</dbReference>
<keyword evidence="10 17" id="KW-0460">Magnesium</keyword>